<evidence type="ECO:0000256" key="1">
    <source>
        <dbReference type="SAM" id="MobiDB-lite"/>
    </source>
</evidence>
<proteinExistence type="predicted"/>
<evidence type="ECO:0000259" key="2">
    <source>
        <dbReference type="Pfam" id="PF25568"/>
    </source>
</evidence>
<reference evidence="3 4" key="1">
    <citation type="journal article" date="2019" name="Genome Biol. Evol.">
        <title>The Rhododendron genome and chromosomal organization provide insight into shared whole-genome duplications across the heath family (Ericaceae).</title>
        <authorList>
            <person name="Soza V.L."/>
            <person name="Lindsley D."/>
            <person name="Waalkes A."/>
            <person name="Ramage E."/>
            <person name="Patwardhan R.P."/>
            <person name="Burton J.N."/>
            <person name="Adey A."/>
            <person name="Kumar A."/>
            <person name="Qiu R."/>
            <person name="Shendure J."/>
            <person name="Hall B."/>
        </authorList>
    </citation>
    <scope>NUCLEOTIDE SEQUENCE [LARGE SCALE GENOMIC DNA]</scope>
    <source>
        <strain evidence="3">RSF 1966-606</strain>
    </source>
</reference>
<gene>
    <name evidence="3" type="ORF">C3L33_18890</name>
</gene>
<keyword evidence="4" id="KW-1185">Reference proteome</keyword>
<feature type="region of interest" description="Disordered" evidence="1">
    <location>
        <begin position="80"/>
        <end position="147"/>
    </location>
</feature>
<dbReference type="Gene3D" id="6.10.280.40">
    <property type="match status" value="1"/>
</dbReference>
<comment type="caution">
    <text evidence="3">The sequence shown here is derived from an EMBL/GenBank/DDBJ whole genome shotgun (WGS) entry which is preliminary data.</text>
</comment>
<name>A0A6A4KYU1_9ERIC</name>
<dbReference type="AlphaFoldDB" id="A0A6A4KYU1"/>
<dbReference type="Proteomes" id="UP000428333">
    <property type="component" value="Linkage Group LG11"/>
</dbReference>
<dbReference type="InterPro" id="IPR058017">
    <property type="entry name" value="At3g28540-like_C"/>
</dbReference>
<dbReference type="OrthoDB" id="10251412at2759"/>
<feature type="compositionally biased region" description="Acidic residues" evidence="1">
    <location>
        <begin position="108"/>
        <end position="139"/>
    </location>
</feature>
<dbReference type="Pfam" id="PF25568">
    <property type="entry name" value="AAA_lid_At3g28540"/>
    <property type="match status" value="1"/>
</dbReference>
<sequence>MDKHIELSYCGFEAFKVLAKNFLDIDSHDLFGTIRELLEQSHMSPADVAESLMHKTLSRDVETCLQNLIQALKNAKEVETLEGEEKGCEKDDGTREDEEKGCEKEDGASEDEEEGCESEDGTSEDEEGCEKDDESCEGEEGSKKEDC</sequence>
<feature type="domain" description="AAA+ ATPase At3g28540-like C-terminal" evidence="2">
    <location>
        <begin position="10"/>
        <end position="80"/>
    </location>
</feature>
<organism evidence="3 4">
    <name type="scientific">Rhododendron williamsianum</name>
    <dbReference type="NCBI Taxonomy" id="262921"/>
    <lineage>
        <taxon>Eukaryota</taxon>
        <taxon>Viridiplantae</taxon>
        <taxon>Streptophyta</taxon>
        <taxon>Embryophyta</taxon>
        <taxon>Tracheophyta</taxon>
        <taxon>Spermatophyta</taxon>
        <taxon>Magnoliopsida</taxon>
        <taxon>eudicotyledons</taxon>
        <taxon>Gunneridae</taxon>
        <taxon>Pentapetalae</taxon>
        <taxon>asterids</taxon>
        <taxon>Ericales</taxon>
        <taxon>Ericaceae</taxon>
        <taxon>Ericoideae</taxon>
        <taxon>Rhodoreae</taxon>
        <taxon>Rhododendron</taxon>
    </lineage>
</organism>
<accession>A0A6A4KYU1</accession>
<feature type="compositionally biased region" description="Basic and acidic residues" evidence="1">
    <location>
        <begin position="80"/>
        <end position="107"/>
    </location>
</feature>
<dbReference type="InterPro" id="IPR050747">
    <property type="entry name" value="Mitochondrial_chaperone_BCS1"/>
</dbReference>
<dbReference type="PANTHER" id="PTHR23070">
    <property type="entry name" value="BCS1 AAA-TYPE ATPASE"/>
    <property type="match status" value="1"/>
</dbReference>
<feature type="non-terminal residue" evidence="3">
    <location>
        <position position="1"/>
    </location>
</feature>
<evidence type="ECO:0000313" key="3">
    <source>
        <dbReference type="EMBL" id="KAE9449204.1"/>
    </source>
</evidence>
<dbReference type="EMBL" id="QEFC01003190">
    <property type="protein sequence ID" value="KAE9449204.1"/>
    <property type="molecule type" value="Genomic_DNA"/>
</dbReference>
<evidence type="ECO:0000313" key="4">
    <source>
        <dbReference type="Proteomes" id="UP000428333"/>
    </source>
</evidence>
<protein>
    <recommendedName>
        <fullName evidence="2">AAA+ ATPase At3g28540-like C-terminal domain-containing protein</fullName>
    </recommendedName>
</protein>